<dbReference type="PANTHER" id="PTHR46111">
    <property type="entry name" value="RIBOSOMAL RNA SMALL SUBUNIT METHYLTRANSFERASE I"/>
    <property type="match status" value="1"/>
</dbReference>
<dbReference type="CDD" id="cd11648">
    <property type="entry name" value="RsmI"/>
    <property type="match status" value="1"/>
</dbReference>
<dbReference type="RefSeq" id="WP_156227908.1">
    <property type="nucleotide sequence ID" value="NZ_CP046415.1"/>
</dbReference>
<evidence type="ECO:0000256" key="1">
    <source>
        <dbReference type="ARBA" id="ARBA00022490"/>
    </source>
</evidence>
<dbReference type="Pfam" id="PF00590">
    <property type="entry name" value="TP_methylase"/>
    <property type="match status" value="1"/>
</dbReference>
<dbReference type="Gene3D" id="3.40.1010.10">
    <property type="entry name" value="Cobalt-precorrin-4 Transmethylase, Domain 1"/>
    <property type="match status" value="1"/>
</dbReference>
<evidence type="ECO:0000259" key="7">
    <source>
        <dbReference type="Pfam" id="PF00590"/>
    </source>
</evidence>
<organism evidence="8 9">
    <name type="scientific">Guyparkeria halophila</name>
    <dbReference type="NCBI Taxonomy" id="47960"/>
    <lineage>
        <taxon>Bacteria</taxon>
        <taxon>Pseudomonadati</taxon>
        <taxon>Pseudomonadota</taxon>
        <taxon>Gammaproteobacteria</taxon>
        <taxon>Chromatiales</taxon>
        <taxon>Thioalkalibacteraceae</taxon>
        <taxon>Guyparkeria</taxon>
    </lineage>
</organism>
<evidence type="ECO:0000256" key="2">
    <source>
        <dbReference type="ARBA" id="ARBA00022552"/>
    </source>
</evidence>
<sequence length="299" mass="31683">MSSPNAGSRPAGETGGRWVESGHLYVVATPIGNLADISERAVSVLKGVDFIACEDTRHARVLLDHLGVRRELVALHEHNERGASESIARRLADGQSAALISDAGTPAISDPGEVLVRVLVDAGLPVVPVPGASAVIAALSASGLPARPFWFEGFLPAQDKARRDRLDRLADVEATLVFYEAPHRIVKCVAAAAERLGGDRRAVLARELTKRFEQFAHGSLEALVGELADGDVPARGEFVFMVAPADARAEAPVAEAEALISALIEEGVAPKTIARVVSRTTSLSRNAVYAEVLARRKES</sequence>
<evidence type="ECO:0000313" key="9">
    <source>
        <dbReference type="Proteomes" id="UP000427716"/>
    </source>
</evidence>
<dbReference type="InterPro" id="IPR018063">
    <property type="entry name" value="SAM_MeTrfase_RsmI_CS"/>
</dbReference>
<dbReference type="AlphaFoldDB" id="A0A6I6CV04"/>
<dbReference type="SUPFAM" id="SSF53790">
    <property type="entry name" value="Tetrapyrrole methylase"/>
    <property type="match status" value="1"/>
</dbReference>
<evidence type="ECO:0000256" key="5">
    <source>
        <dbReference type="ARBA" id="ARBA00022691"/>
    </source>
</evidence>
<evidence type="ECO:0000256" key="4">
    <source>
        <dbReference type="ARBA" id="ARBA00022679"/>
    </source>
</evidence>
<dbReference type="InterPro" id="IPR000878">
    <property type="entry name" value="4pyrrol_Mease"/>
</dbReference>
<evidence type="ECO:0000313" key="8">
    <source>
        <dbReference type="EMBL" id="QGT77879.1"/>
    </source>
</evidence>
<dbReference type="InterPro" id="IPR008189">
    <property type="entry name" value="rRNA_ssu_MeTfrase_I"/>
</dbReference>
<evidence type="ECO:0000256" key="6">
    <source>
        <dbReference type="HAMAP-Rule" id="MF_01877"/>
    </source>
</evidence>
<keyword evidence="5 6" id="KW-0949">S-adenosyl-L-methionine</keyword>
<keyword evidence="3 6" id="KW-0489">Methyltransferase</keyword>
<dbReference type="PANTHER" id="PTHR46111:SF1">
    <property type="entry name" value="RIBOSOMAL RNA SMALL SUBUNIT METHYLTRANSFERASE I"/>
    <property type="match status" value="1"/>
</dbReference>
<dbReference type="Gene3D" id="3.30.950.10">
    <property type="entry name" value="Methyltransferase, Cobalt-precorrin-4 Transmethylase, Domain 2"/>
    <property type="match status" value="1"/>
</dbReference>
<comment type="subcellular location">
    <subcellularLocation>
        <location evidence="6">Cytoplasm</location>
    </subcellularLocation>
</comment>
<feature type="domain" description="Tetrapyrrole methylase" evidence="7">
    <location>
        <begin position="23"/>
        <end position="223"/>
    </location>
</feature>
<evidence type="ECO:0000256" key="3">
    <source>
        <dbReference type="ARBA" id="ARBA00022603"/>
    </source>
</evidence>
<keyword evidence="2 6" id="KW-0698">rRNA processing</keyword>
<keyword evidence="1 6" id="KW-0963">Cytoplasm</keyword>
<protein>
    <recommendedName>
        <fullName evidence="6">Ribosomal RNA small subunit methyltransferase I</fullName>
        <ecNumber evidence="6">2.1.1.198</ecNumber>
    </recommendedName>
    <alternativeName>
        <fullName evidence="6">16S rRNA 2'-O-ribose C1402 methyltransferase</fullName>
    </alternativeName>
    <alternativeName>
        <fullName evidence="6">rRNA (cytidine-2'-O-)-methyltransferase RsmI</fullName>
    </alternativeName>
</protein>
<comment type="function">
    <text evidence="6">Catalyzes the 2'-O-methylation of the ribose of cytidine 1402 (C1402) in 16S rRNA.</text>
</comment>
<dbReference type="InterPro" id="IPR014777">
    <property type="entry name" value="4pyrrole_Mease_sub1"/>
</dbReference>
<keyword evidence="4 6" id="KW-0808">Transferase</keyword>
<dbReference type="HAMAP" id="MF_01877">
    <property type="entry name" value="16SrRNA_methyltr_I"/>
    <property type="match status" value="1"/>
</dbReference>
<dbReference type="GO" id="GO:0005737">
    <property type="term" value="C:cytoplasm"/>
    <property type="evidence" value="ECO:0007669"/>
    <property type="project" value="UniProtKB-SubCell"/>
</dbReference>
<dbReference type="GO" id="GO:0070677">
    <property type="term" value="F:rRNA (cytosine-2'-O-)-methyltransferase activity"/>
    <property type="evidence" value="ECO:0007669"/>
    <property type="project" value="UniProtKB-UniRule"/>
</dbReference>
<dbReference type="EC" id="2.1.1.198" evidence="6"/>
<comment type="catalytic activity">
    <reaction evidence="6">
        <text>cytidine(1402) in 16S rRNA + S-adenosyl-L-methionine = 2'-O-methylcytidine(1402) in 16S rRNA + S-adenosyl-L-homocysteine + H(+)</text>
        <dbReference type="Rhea" id="RHEA:42924"/>
        <dbReference type="Rhea" id="RHEA-COMP:10285"/>
        <dbReference type="Rhea" id="RHEA-COMP:10286"/>
        <dbReference type="ChEBI" id="CHEBI:15378"/>
        <dbReference type="ChEBI" id="CHEBI:57856"/>
        <dbReference type="ChEBI" id="CHEBI:59789"/>
        <dbReference type="ChEBI" id="CHEBI:74495"/>
        <dbReference type="ChEBI" id="CHEBI:82748"/>
        <dbReference type="EC" id="2.1.1.198"/>
    </reaction>
</comment>
<dbReference type="KEGG" id="ghl:GM160_02630"/>
<dbReference type="PROSITE" id="PS01296">
    <property type="entry name" value="RSMI"/>
    <property type="match status" value="1"/>
</dbReference>
<accession>A0A6I6CV04</accession>
<dbReference type="NCBIfam" id="TIGR00096">
    <property type="entry name" value="16S rRNA (cytidine(1402)-2'-O)-methyltransferase"/>
    <property type="match status" value="1"/>
</dbReference>
<dbReference type="FunFam" id="3.40.1010.10:FF:000007">
    <property type="entry name" value="Ribosomal RNA small subunit methyltransferase I"/>
    <property type="match status" value="1"/>
</dbReference>
<proteinExistence type="inferred from homology"/>
<comment type="similarity">
    <text evidence="6">Belongs to the methyltransferase superfamily. RsmI family.</text>
</comment>
<gene>
    <name evidence="6 8" type="primary">rsmI</name>
    <name evidence="8" type="ORF">GM160_02630</name>
</gene>
<dbReference type="InterPro" id="IPR014776">
    <property type="entry name" value="4pyrrole_Mease_sub2"/>
</dbReference>
<dbReference type="EMBL" id="CP046415">
    <property type="protein sequence ID" value="QGT77879.1"/>
    <property type="molecule type" value="Genomic_DNA"/>
</dbReference>
<dbReference type="PIRSF" id="PIRSF005917">
    <property type="entry name" value="MTase_YraL"/>
    <property type="match status" value="1"/>
</dbReference>
<reference evidence="8 9" key="1">
    <citation type="submission" date="2019-11" db="EMBL/GenBank/DDBJ databases">
        <authorList>
            <person name="Zhang J."/>
            <person name="Sun C."/>
        </authorList>
    </citation>
    <scope>NUCLEOTIDE SEQUENCE [LARGE SCALE GENOMIC DNA]</scope>
    <source>
        <strain evidence="9">sp2</strain>
    </source>
</reference>
<dbReference type="InterPro" id="IPR035996">
    <property type="entry name" value="4pyrrol_Methylase_sf"/>
</dbReference>
<keyword evidence="9" id="KW-1185">Reference proteome</keyword>
<name>A0A6I6CV04_9GAMM</name>
<dbReference type="FunFam" id="3.30.950.10:FF:000002">
    <property type="entry name" value="Ribosomal RNA small subunit methyltransferase I"/>
    <property type="match status" value="1"/>
</dbReference>
<dbReference type="Proteomes" id="UP000427716">
    <property type="component" value="Chromosome"/>
</dbReference>